<gene>
    <name evidence="3" type="ORF">DY367_01955</name>
</gene>
<dbReference type="Proteomes" id="UP000285324">
    <property type="component" value="Unassembled WGS sequence"/>
</dbReference>
<organism evidence="3 4">
    <name type="scientific">Alcaligenes xylosoxydans xylosoxydans</name>
    <name type="common">Achromobacter xylosoxidans</name>
    <dbReference type="NCBI Taxonomy" id="85698"/>
    <lineage>
        <taxon>Bacteria</taxon>
        <taxon>Pseudomonadati</taxon>
        <taxon>Pseudomonadota</taxon>
        <taxon>Betaproteobacteria</taxon>
        <taxon>Burkholderiales</taxon>
        <taxon>Alcaligenaceae</taxon>
        <taxon>Achromobacter</taxon>
    </lineage>
</organism>
<evidence type="ECO:0000313" key="4">
    <source>
        <dbReference type="Proteomes" id="UP000285324"/>
    </source>
</evidence>
<dbReference type="Gene3D" id="3.10.129.10">
    <property type="entry name" value="Hotdog Thioesterase"/>
    <property type="match status" value="1"/>
</dbReference>
<comment type="similarity">
    <text evidence="1">Belongs to the 4-hydroxybenzoyl-CoA thioesterase family.</text>
</comment>
<evidence type="ECO:0000256" key="2">
    <source>
        <dbReference type="ARBA" id="ARBA00022801"/>
    </source>
</evidence>
<dbReference type="PANTHER" id="PTHR31793">
    <property type="entry name" value="4-HYDROXYBENZOYL-COA THIOESTERASE FAMILY MEMBER"/>
    <property type="match status" value="1"/>
</dbReference>
<dbReference type="InterPro" id="IPR029069">
    <property type="entry name" value="HotDog_dom_sf"/>
</dbReference>
<dbReference type="GO" id="GO:0047617">
    <property type="term" value="F:fatty acyl-CoA hydrolase activity"/>
    <property type="evidence" value="ECO:0007669"/>
    <property type="project" value="TreeGrafter"/>
</dbReference>
<evidence type="ECO:0000256" key="1">
    <source>
        <dbReference type="ARBA" id="ARBA00005953"/>
    </source>
</evidence>
<dbReference type="InterPro" id="IPR050563">
    <property type="entry name" value="4-hydroxybenzoyl-CoA_TE"/>
</dbReference>
<dbReference type="Pfam" id="PF13279">
    <property type="entry name" value="4HBT_2"/>
    <property type="match status" value="1"/>
</dbReference>
<dbReference type="AlphaFoldDB" id="A0A424WJS5"/>
<dbReference type="CDD" id="cd00586">
    <property type="entry name" value="4HBT"/>
    <property type="match status" value="1"/>
</dbReference>
<name>A0A424WJS5_ALCXX</name>
<sequence length="150" mass="16856">MPRLLFEPRSHYPFATEIQIYAGHINYGGHLDHAQLITLVSEARVRFINSLGYQEQDIEGHHFVVADLALQYKSESHHGEVLRIEIAPDNFNQYGFDLEFHLTEKQSGRAVATGKAGLVCIDNATRKVAPIASLDVDWGAGTRRDQPVYP</sequence>
<comment type="caution">
    <text evidence="3">The sequence shown here is derived from an EMBL/GenBank/DDBJ whole genome shotgun (WGS) entry which is preliminary data.</text>
</comment>
<keyword evidence="2" id="KW-0378">Hydrolase</keyword>
<accession>A0A424WJS5</accession>
<protein>
    <submittedName>
        <fullName evidence="3">Acyl-CoA thioesterase</fullName>
    </submittedName>
</protein>
<dbReference type="SUPFAM" id="SSF54637">
    <property type="entry name" value="Thioesterase/thiol ester dehydrase-isomerase"/>
    <property type="match status" value="1"/>
</dbReference>
<dbReference type="EMBL" id="QVXO01000002">
    <property type="protein sequence ID" value="RPJ93543.1"/>
    <property type="molecule type" value="Genomic_DNA"/>
</dbReference>
<reference evidence="3 4" key="1">
    <citation type="submission" date="2018-08" db="EMBL/GenBank/DDBJ databases">
        <title>Achromobacter xylosoxidans Genome sequencing and assembly.</title>
        <authorList>
            <person name="Wang R."/>
            <person name="Rensing C."/>
            <person name="Li Y."/>
        </authorList>
    </citation>
    <scope>NUCLEOTIDE SEQUENCE [LARGE SCALE GENOMIC DNA]</scope>
    <source>
        <strain evidence="3 4">GD003A</strain>
    </source>
</reference>
<dbReference type="OrthoDB" id="333038at2"/>
<evidence type="ECO:0000313" key="3">
    <source>
        <dbReference type="EMBL" id="RPJ93543.1"/>
    </source>
</evidence>
<proteinExistence type="inferred from homology"/>
<dbReference type="PANTHER" id="PTHR31793:SF27">
    <property type="entry name" value="NOVEL THIOESTERASE SUPERFAMILY DOMAIN AND SAPOSIN A-TYPE DOMAIN CONTAINING PROTEIN (0610012H03RIK)"/>
    <property type="match status" value="1"/>
</dbReference>